<dbReference type="AlphaFoldDB" id="A0A1H7GII1"/>
<evidence type="ECO:0000313" key="2">
    <source>
        <dbReference type="EMBL" id="SEK36762.1"/>
    </source>
</evidence>
<feature type="domain" description="SnoaL-like" evidence="1">
    <location>
        <begin position="12"/>
        <end position="114"/>
    </location>
</feature>
<dbReference type="InterPro" id="IPR037401">
    <property type="entry name" value="SnoaL-like"/>
</dbReference>
<organism evidence="2 3">
    <name type="scientific">Atopomonas hussainii</name>
    <dbReference type="NCBI Taxonomy" id="1429083"/>
    <lineage>
        <taxon>Bacteria</taxon>
        <taxon>Pseudomonadati</taxon>
        <taxon>Pseudomonadota</taxon>
        <taxon>Gammaproteobacteria</taxon>
        <taxon>Pseudomonadales</taxon>
        <taxon>Pseudomonadaceae</taxon>
        <taxon>Atopomonas</taxon>
    </lineage>
</organism>
<proteinExistence type="predicted"/>
<dbReference type="STRING" id="1429083.GCA_001885685_02653"/>
<dbReference type="SUPFAM" id="SSF54427">
    <property type="entry name" value="NTF2-like"/>
    <property type="match status" value="1"/>
</dbReference>
<dbReference type="Pfam" id="PF12680">
    <property type="entry name" value="SnoaL_2"/>
    <property type="match status" value="1"/>
</dbReference>
<dbReference type="Proteomes" id="UP000185766">
    <property type="component" value="Unassembled WGS sequence"/>
</dbReference>
<dbReference type="RefSeq" id="WP_074864514.1">
    <property type="nucleotide sequence ID" value="NZ_FOAS01000002.1"/>
</dbReference>
<evidence type="ECO:0000313" key="3">
    <source>
        <dbReference type="Proteomes" id="UP000185766"/>
    </source>
</evidence>
<accession>A0A1H7GII1</accession>
<sequence length="145" mass="16601">MNAFLPYFAQRFAQLDANNLHALGELYSADVLFQDPLHTLHGLSALQTYCQTLYSRISQLRWQFDDYLHGKGDDSNGDGVIRWQMTFCHPQLRGGQPINVQGCSFLRWEGGKVCQQRDYFDAGQLLYENIPLLGRVIAYLKARLA</sequence>
<name>A0A1H7GII1_9GAMM</name>
<dbReference type="EMBL" id="FOAS01000002">
    <property type="protein sequence ID" value="SEK36762.1"/>
    <property type="molecule type" value="Genomic_DNA"/>
</dbReference>
<protein>
    <submittedName>
        <fullName evidence="2">SnoaL-like domain-containing protein</fullName>
    </submittedName>
</protein>
<dbReference type="Gene3D" id="3.10.450.50">
    <property type="match status" value="1"/>
</dbReference>
<gene>
    <name evidence="2" type="ORF">SAMN05216214_10261</name>
</gene>
<keyword evidence="3" id="KW-1185">Reference proteome</keyword>
<evidence type="ECO:0000259" key="1">
    <source>
        <dbReference type="Pfam" id="PF12680"/>
    </source>
</evidence>
<reference evidence="2 3" key="1">
    <citation type="submission" date="2016-10" db="EMBL/GenBank/DDBJ databases">
        <authorList>
            <person name="de Groot N.N."/>
        </authorList>
    </citation>
    <scope>NUCLEOTIDE SEQUENCE [LARGE SCALE GENOMIC DNA]</scope>
    <source>
        <strain evidence="2 3">JCM 19513</strain>
    </source>
</reference>
<dbReference type="InterPro" id="IPR032710">
    <property type="entry name" value="NTF2-like_dom_sf"/>
</dbReference>